<dbReference type="EMBL" id="KI691582">
    <property type="protein sequence ID" value="ETM52657.1"/>
    <property type="molecule type" value="Genomic_DNA"/>
</dbReference>
<organism evidence="1">
    <name type="scientific">Phytophthora nicotianae</name>
    <name type="common">Potato buckeye rot agent</name>
    <name type="synonym">Phytophthora parasitica</name>
    <dbReference type="NCBI Taxonomy" id="4792"/>
    <lineage>
        <taxon>Eukaryota</taxon>
        <taxon>Sar</taxon>
        <taxon>Stramenopiles</taxon>
        <taxon>Oomycota</taxon>
        <taxon>Peronosporomycetes</taxon>
        <taxon>Peronosporales</taxon>
        <taxon>Peronosporaceae</taxon>
        <taxon>Phytophthora</taxon>
    </lineage>
</organism>
<accession>W2NVC7</accession>
<evidence type="ECO:0000313" key="1">
    <source>
        <dbReference type="EMBL" id="ETM52657.1"/>
    </source>
</evidence>
<name>W2NVC7_PHYNI</name>
<sequence length="54" mass="5874">MATSTQCNIVAIIGKYTRVPPMVNVSSFHYDSNNGTLMALPTKIQCINKQVNCG</sequence>
<dbReference type="AlphaFoldDB" id="W2NVC7"/>
<protein>
    <submittedName>
        <fullName evidence="1">Uncharacterized protein</fullName>
    </submittedName>
</protein>
<dbReference type="Proteomes" id="UP000054532">
    <property type="component" value="Unassembled WGS sequence"/>
</dbReference>
<reference evidence="1" key="1">
    <citation type="submission" date="2013-11" db="EMBL/GenBank/DDBJ databases">
        <title>The Genome Sequence of Phytophthora parasitica IAC_01/95.</title>
        <authorList>
            <consortium name="The Broad Institute Genomics Platform"/>
            <person name="Russ C."/>
            <person name="Tyler B."/>
            <person name="Panabieres F."/>
            <person name="Shan W."/>
            <person name="Tripathy S."/>
            <person name="Grunwald N."/>
            <person name="Machado M."/>
            <person name="Johnson C.S."/>
            <person name="Arredondo F."/>
            <person name="Hong C."/>
            <person name="Coffey M."/>
            <person name="Young S.K."/>
            <person name="Zeng Q."/>
            <person name="Gargeya S."/>
            <person name="Fitzgerald M."/>
            <person name="Abouelleil A."/>
            <person name="Alvarado L."/>
            <person name="Chapman S.B."/>
            <person name="Gainer-Dewar J."/>
            <person name="Goldberg J."/>
            <person name="Griggs A."/>
            <person name="Gujja S."/>
            <person name="Hansen M."/>
            <person name="Howarth C."/>
            <person name="Imamovic A."/>
            <person name="Ireland A."/>
            <person name="Larimer J."/>
            <person name="McCowan C."/>
            <person name="Murphy C."/>
            <person name="Pearson M."/>
            <person name="Poon T.W."/>
            <person name="Priest M."/>
            <person name="Roberts A."/>
            <person name="Saif S."/>
            <person name="Shea T."/>
            <person name="Sykes S."/>
            <person name="Wortman J."/>
            <person name="Nusbaum C."/>
            <person name="Birren B."/>
        </authorList>
    </citation>
    <scope>NUCLEOTIDE SEQUENCE [LARGE SCALE GENOMIC DNA]</scope>
    <source>
        <strain evidence="1">IAC_01/95</strain>
    </source>
</reference>
<proteinExistence type="predicted"/>
<gene>
    <name evidence="1" type="ORF">L914_03768</name>
</gene>